<dbReference type="SMART" id="SM00822">
    <property type="entry name" value="PKS_KR"/>
    <property type="match status" value="1"/>
</dbReference>
<dbReference type="InterPro" id="IPR036291">
    <property type="entry name" value="NAD(P)-bd_dom_sf"/>
</dbReference>
<evidence type="ECO:0000313" key="10">
    <source>
        <dbReference type="Proteomes" id="UP000823749"/>
    </source>
</evidence>
<dbReference type="AlphaFoldDB" id="A0AAV6J909"/>
<dbReference type="PANTHER" id="PTHR43391:SF89">
    <property type="entry name" value="11-BETA-HYDROXYSTEROID DEHYDROGENASE 1A-RELATED"/>
    <property type="match status" value="1"/>
</dbReference>
<dbReference type="EMBL" id="JACTNZ010000008">
    <property type="protein sequence ID" value="KAG5537218.1"/>
    <property type="molecule type" value="Genomic_DNA"/>
</dbReference>
<dbReference type="GO" id="GO:0008202">
    <property type="term" value="P:steroid metabolic process"/>
    <property type="evidence" value="ECO:0007669"/>
    <property type="project" value="TreeGrafter"/>
</dbReference>
<dbReference type="GO" id="GO:0016020">
    <property type="term" value="C:membrane"/>
    <property type="evidence" value="ECO:0007669"/>
    <property type="project" value="UniProtKB-SubCell"/>
</dbReference>
<keyword evidence="5" id="KW-0560">Oxidoreductase</keyword>
<evidence type="ECO:0000256" key="3">
    <source>
        <dbReference type="ARBA" id="ARBA00022857"/>
    </source>
</evidence>
<evidence type="ECO:0000256" key="4">
    <source>
        <dbReference type="ARBA" id="ARBA00022968"/>
    </source>
</evidence>
<dbReference type="SUPFAM" id="SSF51735">
    <property type="entry name" value="NAD(P)-binding Rossmann-fold domains"/>
    <property type="match status" value="1"/>
</dbReference>
<accession>A0AAV6J909</accession>
<dbReference type="PANTHER" id="PTHR43391">
    <property type="entry name" value="RETINOL DEHYDROGENASE-RELATED"/>
    <property type="match status" value="1"/>
</dbReference>
<reference evidence="9" key="1">
    <citation type="submission" date="2020-08" db="EMBL/GenBank/DDBJ databases">
        <title>Plant Genome Project.</title>
        <authorList>
            <person name="Zhang R.-G."/>
        </authorList>
    </citation>
    <scope>NUCLEOTIDE SEQUENCE</scope>
    <source>
        <strain evidence="9">WSP0</strain>
        <tissue evidence="9">Leaf</tissue>
    </source>
</reference>
<gene>
    <name evidence="9" type="ORF">RHGRI_024606</name>
</gene>
<evidence type="ECO:0000256" key="6">
    <source>
        <dbReference type="RuleBase" id="RU000363"/>
    </source>
</evidence>
<evidence type="ECO:0000256" key="7">
    <source>
        <dbReference type="SAM" id="Phobius"/>
    </source>
</evidence>
<dbReference type="Gene3D" id="3.40.50.720">
    <property type="entry name" value="NAD(P)-binding Rossmann-like Domain"/>
    <property type="match status" value="1"/>
</dbReference>
<organism evidence="9 10">
    <name type="scientific">Rhododendron griersonianum</name>
    <dbReference type="NCBI Taxonomy" id="479676"/>
    <lineage>
        <taxon>Eukaryota</taxon>
        <taxon>Viridiplantae</taxon>
        <taxon>Streptophyta</taxon>
        <taxon>Embryophyta</taxon>
        <taxon>Tracheophyta</taxon>
        <taxon>Spermatophyta</taxon>
        <taxon>Magnoliopsida</taxon>
        <taxon>eudicotyledons</taxon>
        <taxon>Gunneridae</taxon>
        <taxon>Pentapetalae</taxon>
        <taxon>asterids</taxon>
        <taxon>Ericales</taxon>
        <taxon>Ericaceae</taxon>
        <taxon>Ericoideae</taxon>
        <taxon>Rhodoreae</taxon>
        <taxon>Rhododendron</taxon>
    </lineage>
</organism>
<dbReference type="GO" id="GO:0072582">
    <property type="term" value="F:17-beta-hydroxysteroid dehydrogenase (NADP+) activity"/>
    <property type="evidence" value="ECO:0007669"/>
    <property type="project" value="TreeGrafter"/>
</dbReference>
<dbReference type="PRINTS" id="PR00080">
    <property type="entry name" value="SDRFAMILY"/>
</dbReference>
<feature type="transmembrane region" description="Helical" evidence="7">
    <location>
        <begin position="6"/>
        <end position="24"/>
    </location>
</feature>
<keyword evidence="10" id="KW-1185">Reference proteome</keyword>
<dbReference type="InterPro" id="IPR002347">
    <property type="entry name" value="SDR_fam"/>
</dbReference>
<dbReference type="PRINTS" id="PR00081">
    <property type="entry name" value="GDHRDH"/>
</dbReference>
<comment type="similarity">
    <text evidence="2 6">Belongs to the short-chain dehydrogenases/reductases (SDR) family.</text>
</comment>
<keyword evidence="7" id="KW-0812">Transmembrane</keyword>
<dbReference type="NCBIfam" id="NF004825">
    <property type="entry name" value="PRK06181.1"/>
    <property type="match status" value="1"/>
</dbReference>
<comment type="caution">
    <text evidence="9">The sequence shown here is derived from an EMBL/GenBank/DDBJ whole genome shotgun (WGS) entry which is preliminary data.</text>
</comment>
<keyword evidence="4" id="KW-0735">Signal-anchor</keyword>
<keyword evidence="7" id="KW-0472">Membrane</keyword>
<name>A0AAV6J909_9ERIC</name>
<dbReference type="GO" id="GO:0005829">
    <property type="term" value="C:cytosol"/>
    <property type="evidence" value="ECO:0007669"/>
    <property type="project" value="TreeGrafter"/>
</dbReference>
<protein>
    <recommendedName>
        <fullName evidence="8">Ketoreductase domain-containing protein</fullName>
    </recommendedName>
</protein>
<dbReference type="Pfam" id="PF00106">
    <property type="entry name" value="adh_short"/>
    <property type="match status" value="1"/>
</dbReference>
<sequence length="349" mass="39292">MDLINMFLNLVAPPFTFFTLLFLLPPYQALKCFLSFLTFVFHENVAGKVVLITGASSGIGEHLAYEYARRGAYLALSARREHRLRSVADRALELGAPDVIAVRADVSRVDDCRRFVEEAVNHYGRLDHVVNNAGISHVCMLEEVDDVTNLRPVMDINFWGSVYTTRFAAPHLRNTGGKIIALASSASWLTLPRMSVYNASKAAMFALFETLRVEFAPEIHITIVTPGFIESELTQGKYLAKDGKLTLDLDIRDAQVGIVPVQRVDTCARAIVNGACRGERYVTEPKWFRVTYWLRVIVPEVIDWTYRMLYMTSPGEPAYEAPTKKILDMTGAHRVLYPETIQTPEIKTD</sequence>
<keyword evidence="3" id="KW-0521">NADP</keyword>
<dbReference type="Proteomes" id="UP000823749">
    <property type="component" value="Chromosome 8"/>
</dbReference>
<proteinExistence type="inferred from homology"/>
<keyword evidence="7" id="KW-1133">Transmembrane helix</keyword>
<comment type="subcellular location">
    <subcellularLocation>
        <location evidence="1">Membrane</location>
        <topology evidence="1">Single-pass type II membrane protein</topology>
    </subcellularLocation>
</comment>
<dbReference type="PROSITE" id="PS00061">
    <property type="entry name" value="ADH_SHORT"/>
    <property type="match status" value="1"/>
</dbReference>
<evidence type="ECO:0000259" key="8">
    <source>
        <dbReference type="SMART" id="SM00822"/>
    </source>
</evidence>
<evidence type="ECO:0000313" key="9">
    <source>
        <dbReference type="EMBL" id="KAG5537218.1"/>
    </source>
</evidence>
<evidence type="ECO:0000256" key="1">
    <source>
        <dbReference type="ARBA" id="ARBA00004606"/>
    </source>
</evidence>
<evidence type="ECO:0000256" key="5">
    <source>
        <dbReference type="ARBA" id="ARBA00023002"/>
    </source>
</evidence>
<feature type="domain" description="Ketoreductase" evidence="8">
    <location>
        <begin position="48"/>
        <end position="232"/>
    </location>
</feature>
<evidence type="ECO:0000256" key="2">
    <source>
        <dbReference type="ARBA" id="ARBA00006484"/>
    </source>
</evidence>
<dbReference type="InterPro" id="IPR057326">
    <property type="entry name" value="KR_dom"/>
</dbReference>
<dbReference type="InterPro" id="IPR020904">
    <property type="entry name" value="Sc_DH/Rdtase_CS"/>
</dbReference>